<reference evidence="1" key="1">
    <citation type="journal article" date="2021" name="Genome Biol. Evol.">
        <title>The assembled and annotated genome of the fairy-ring fungus Marasmius oreades.</title>
        <authorList>
            <person name="Hiltunen M."/>
            <person name="Ament-Velasquez S.L."/>
            <person name="Johannesson H."/>
        </authorList>
    </citation>
    <scope>NUCLEOTIDE SEQUENCE</scope>
    <source>
        <strain evidence="1">03SP1</strain>
    </source>
</reference>
<accession>A0A9P7URT2</accession>
<organism evidence="1 2">
    <name type="scientific">Marasmius oreades</name>
    <name type="common">fairy-ring Marasmius</name>
    <dbReference type="NCBI Taxonomy" id="181124"/>
    <lineage>
        <taxon>Eukaryota</taxon>
        <taxon>Fungi</taxon>
        <taxon>Dikarya</taxon>
        <taxon>Basidiomycota</taxon>
        <taxon>Agaricomycotina</taxon>
        <taxon>Agaricomycetes</taxon>
        <taxon>Agaricomycetidae</taxon>
        <taxon>Agaricales</taxon>
        <taxon>Marasmiineae</taxon>
        <taxon>Marasmiaceae</taxon>
        <taxon>Marasmius</taxon>
    </lineage>
</organism>
<gene>
    <name evidence="1" type="ORF">E1B28_011174</name>
</gene>
<dbReference type="KEGG" id="more:E1B28_011174"/>
<name>A0A9P7URT2_9AGAR</name>
<dbReference type="GeneID" id="66080249"/>
<dbReference type="AlphaFoldDB" id="A0A9P7URT2"/>
<keyword evidence="2" id="KW-1185">Reference proteome</keyword>
<dbReference type="EMBL" id="CM032187">
    <property type="protein sequence ID" value="KAG7089494.1"/>
    <property type="molecule type" value="Genomic_DNA"/>
</dbReference>
<dbReference type="Proteomes" id="UP001049176">
    <property type="component" value="Chromosome 7"/>
</dbReference>
<sequence length="98" mass="10992">MTHFFLRNPPWSGGSLTRPEWFQAVNLTIAKGREEAVGVIIILDLLMNEGRCIKVKLVLRGQVFTLRTLHQKIIRISMSQTVQLSNSEGPGLRLCSSS</sequence>
<evidence type="ECO:0000313" key="2">
    <source>
        <dbReference type="Proteomes" id="UP001049176"/>
    </source>
</evidence>
<dbReference type="RefSeq" id="XP_043005964.1">
    <property type="nucleotide sequence ID" value="XM_043156179.1"/>
</dbReference>
<comment type="caution">
    <text evidence="1">The sequence shown here is derived from an EMBL/GenBank/DDBJ whole genome shotgun (WGS) entry which is preliminary data.</text>
</comment>
<evidence type="ECO:0000313" key="1">
    <source>
        <dbReference type="EMBL" id="KAG7089494.1"/>
    </source>
</evidence>
<protein>
    <submittedName>
        <fullName evidence="1">Uncharacterized protein</fullName>
    </submittedName>
</protein>
<proteinExistence type="predicted"/>